<dbReference type="Proteomes" id="UP000525652">
    <property type="component" value="Unassembled WGS sequence"/>
</dbReference>
<feature type="transmembrane region" description="Helical" evidence="7">
    <location>
        <begin position="94"/>
        <end position="123"/>
    </location>
</feature>
<dbReference type="InterPro" id="IPR010920">
    <property type="entry name" value="LSM_dom_sf"/>
</dbReference>
<keyword evidence="3" id="KW-1003">Cell membrane</keyword>
<dbReference type="SUPFAM" id="SSF50182">
    <property type="entry name" value="Sm-like ribonucleoproteins"/>
    <property type="match status" value="1"/>
</dbReference>
<evidence type="ECO:0000256" key="6">
    <source>
        <dbReference type="ARBA" id="ARBA00023136"/>
    </source>
</evidence>
<keyword evidence="6 7" id="KW-0472">Membrane</keyword>
<evidence type="ECO:0000259" key="8">
    <source>
        <dbReference type="Pfam" id="PF00924"/>
    </source>
</evidence>
<gene>
    <name evidence="11" type="ORF">H5P30_20510</name>
</gene>
<feature type="transmembrane region" description="Helical" evidence="7">
    <location>
        <begin position="61"/>
        <end position="82"/>
    </location>
</feature>
<feature type="domain" description="Mechanosensitive ion channel transmembrane helices 2/3" evidence="10">
    <location>
        <begin position="68"/>
        <end position="108"/>
    </location>
</feature>
<dbReference type="Gene3D" id="3.30.70.100">
    <property type="match status" value="1"/>
</dbReference>
<keyword evidence="5 7" id="KW-1133">Transmembrane helix</keyword>
<keyword evidence="4 7" id="KW-0812">Transmembrane</keyword>
<feature type="domain" description="Mechanosensitive ion channel MscS C-terminal" evidence="9">
    <location>
        <begin position="182"/>
        <end position="264"/>
    </location>
</feature>
<dbReference type="AlphaFoldDB" id="A0A7X1E6J7"/>
<dbReference type="PANTHER" id="PTHR30221">
    <property type="entry name" value="SMALL-CONDUCTANCE MECHANOSENSITIVE CHANNEL"/>
    <property type="match status" value="1"/>
</dbReference>
<evidence type="ECO:0000256" key="5">
    <source>
        <dbReference type="ARBA" id="ARBA00022989"/>
    </source>
</evidence>
<dbReference type="SUPFAM" id="SSF82689">
    <property type="entry name" value="Mechanosensitive channel protein MscS (YggB), C-terminal domain"/>
    <property type="match status" value="1"/>
</dbReference>
<dbReference type="InterPro" id="IPR049278">
    <property type="entry name" value="MS_channel_C"/>
</dbReference>
<evidence type="ECO:0000313" key="11">
    <source>
        <dbReference type="EMBL" id="MBC2604173.1"/>
    </source>
</evidence>
<evidence type="ECO:0000256" key="7">
    <source>
        <dbReference type="SAM" id="Phobius"/>
    </source>
</evidence>
<comment type="caution">
    <text evidence="11">The sequence shown here is derived from an EMBL/GenBank/DDBJ whole genome shotgun (WGS) entry which is preliminary data.</text>
</comment>
<dbReference type="InterPro" id="IPR011066">
    <property type="entry name" value="MscS_channel_C_sf"/>
</dbReference>
<dbReference type="InterPro" id="IPR045275">
    <property type="entry name" value="MscS_archaea/bacteria_type"/>
</dbReference>
<dbReference type="GO" id="GO:0008381">
    <property type="term" value="F:mechanosensitive monoatomic ion channel activity"/>
    <property type="evidence" value="ECO:0007669"/>
    <property type="project" value="InterPro"/>
</dbReference>
<evidence type="ECO:0000313" key="12">
    <source>
        <dbReference type="Proteomes" id="UP000525652"/>
    </source>
</evidence>
<dbReference type="PANTHER" id="PTHR30221:SF1">
    <property type="entry name" value="SMALL-CONDUCTANCE MECHANOSENSITIVE CHANNEL"/>
    <property type="match status" value="1"/>
</dbReference>
<proteinExistence type="inferred from homology"/>
<evidence type="ECO:0000256" key="3">
    <source>
        <dbReference type="ARBA" id="ARBA00022475"/>
    </source>
</evidence>
<dbReference type="InterPro" id="IPR011014">
    <property type="entry name" value="MscS_channel_TM-2"/>
</dbReference>
<name>A0A7X1E6J7_9BACT</name>
<dbReference type="InterPro" id="IPR023408">
    <property type="entry name" value="MscS_beta-dom_sf"/>
</dbReference>
<evidence type="ECO:0000256" key="2">
    <source>
        <dbReference type="ARBA" id="ARBA00008017"/>
    </source>
</evidence>
<evidence type="ECO:0000256" key="1">
    <source>
        <dbReference type="ARBA" id="ARBA00004651"/>
    </source>
</evidence>
<feature type="domain" description="Mechanosensitive ion channel MscS" evidence="8">
    <location>
        <begin position="110"/>
        <end position="175"/>
    </location>
</feature>
<accession>A0A7X1E6J7</accession>
<sequence length="286" mass="30896">MNQLLSLAQMPTMDNIDNMVAEWALNLATAAIIFFVGKWLAGVARTVFTKVCEKRNIEASLSRFAASVLYYLLMAVVIVAALGKLGVPTTSVVAILGAAGLAVGLALQGSLSNFAAGVMILLFRPFKTGDVIDGGGVVGVIVGIDMLTTEMKSFDGKQMIVPNGKFLDSVITNINAYPSRRVDIEFSISYDDDVDQAREIMLDMLSKDERVLDDPAVTVALMNFGDSAIDMVARAWVAPSNWWGVLSESREKLKKAFDANGISIPFPQQDIHIIKDNSEEPEEAAS</sequence>
<dbReference type="RefSeq" id="WP_185694785.1">
    <property type="nucleotide sequence ID" value="NZ_JACHVA010000139.1"/>
</dbReference>
<dbReference type="Pfam" id="PF21082">
    <property type="entry name" value="MS_channel_3rd"/>
    <property type="match status" value="1"/>
</dbReference>
<dbReference type="Gene3D" id="1.10.287.1260">
    <property type="match status" value="1"/>
</dbReference>
<dbReference type="InterPro" id="IPR008910">
    <property type="entry name" value="MSC_TM_helix"/>
</dbReference>
<dbReference type="Gene3D" id="2.30.30.60">
    <property type="match status" value="1"/>
</dbReference>
<dbReference type="SUPFAM" id="SSF82861">
    <property type="entry name" value="Mechanosensitive channel protein MscS (YggB), transmembrane region"/>
    <property type="match status" value="1"/>
</dbReference>
<dbReference type="InterPro" id="IPR006685">
    <property type="entry name" value="MscS_channel_2nd"/>
</dbReference>
<dbReference type="Pfam" id="PF05552">
    <property type="entry name" value="MS_channel_1st_1"/>
    <property type="match status" value="1"/>
</dbReference>
<dbReference type="EMBL" id="JACHVA010000139">
    <property type="protein sequence ID" value="MBC2604173.1"/>
    <property type="molecule type" value="Genomic_DNA"/>
</dbReference>
<evidence type="ECO:0000256" key="4">
    <source>
        <dbReference type="ARBA" id="ARBA00022692"/>
    </source>
</evidence>
<dbReference type="Pfam" id="PF21088">
    <property type="entry name" value="MS_channel_1st"/>
    <property type="match status" value="1"/>
</dbReference>
<organism evidence="11 12">
    <name type="scientific">Puniceicoccus vermicola</name>
    <dbReference type="NCBI Taxonomy" id="388746"/>
    <lineage>
        <taxon>Bacteria</taxon>
        <taxon>Pseudomonadati</taxon>
        <taxon>Verrucomicrobiota</taxon>
        <taxon>Opitutia</taxon>
        <taxon>Puniceicoccales</taxon>
        <taxon>Puniceicoccaceae</taxon>
        <taxon>Puniceicoccus</taxon>
    </lineage>
</organism>
<keyword evidence="12" id="KW-1185">Reference proteome</keyword>
<reference evidence="11 12" key="1">
    <citation type="submission" date="2020-07" db="EMBL/GenBank/DDBJ databases">
        <authorList>
            <person name="Feng X."/>
        </authorList>
    </citation>
    <scope>NUCLEOTIDE SEQUENCE [LARGE SCALE GENOMIC DNA]</scope>
    <source>
        <strain evidence="11 12">JCM14086</strain>
    </source>
</reference>
<dbReference type="Pfam" id="PF00924">
    <property type="entry name" value="MS_channel_2nd"/>
    <property type="match status" value="1"/>
</dbReference>
<comment type="similarity">
    <text evidence="2">Belongs to the MscS (TC 1.A.23) family.</text>
</comment>
<comment type="subcellular location">
    <subcellularLocation>
        <location evidence="1">Cell membrane</location>
        <topology evidence="1">Multi-pass membrane protein</topology>
    </subcellularLocation>
</comment>
<evidence type="ECO:0000259" key="10">
    <source>
        <dbReference type="Pfam" id="PF21088"/>
    </source>
</evidence>
<protein>
    <submittedName>
        <fullName evidence="11">Mechanosensitive ion channel</fullName>
    </submittedName>
</protein>
<dbReference type="InterPro" id="IPR049142">
    <property type="entry name" value="MS_channel_1st"/>
</dbReference>
<dbReference type="GO" id="GO:0005886">
    <property type="term" value="C:plasma membrane"/>
    <property type="evidence" value="ECO:0007669"/>
    <property type="project" value="UniProtKB-SubCell"/>
</dbReference>
<evidence type="ECO:0000259" key="9">
    <source>
        <dbReference type="Pfam" id="PF21082"/>
    </source>
</evidence>
<feature type="transmembrane region" description="Helical" evidence="7">
    <location>
        <begin position="20"/>
        <end position="41"/>
    </location>
</feature>